<evidence type="ECO:0000313" key="2">
    <source>
        <dbReference type="Proteomes" id="UP000275910"/>
    </source>
</evidence>
<sequence length="212" mass="22495">MTASPMDPGQECARAWEWMPAVLLGHADEERGHWLAAHLGRCEACSAEFAQQQRLRQAMSLPTDLPLDPQAGLRRLLERIDAPPAQTAPARARGWAIKALAASVLIQAVGLGVLSSQLYATNQRAGYRTLSDAPAAAPTPAAAIRVVPDPNMPLAQWNALLRGLQLQVVEGPNAMGAYLVAPAAPTQAQAAQLLQRLRGAPGIRLAESVAAR</sequence>
<proteinExistence type="predicted"/>
<dbReference type="EMBL" id="RCTY01000024">
    <property type="protein sequence ID" value="ROU06984.1"/>
    <property type="molecule type" value="Genomic_DNA"/>
</dbReference>
<dbReference type="Proteomes" id="UP000275910">
    <property type="component" value="Unassembled WGS sequence"/>
</dbReference>
<gene>
    <name evidence="1" type="ORF">D9T17_10710</name>
</gene>
<dbReference type="AlphaFoldDB" id="A0A3N2RHY1"/>
<dbReference type="Gene3D" id="1.10.10.1320">
    <property type="entry name" value="Anti-sigma factor, zinc-finger domain"/>
    <property type="match status" value="1"/>
</dbReference>
<protein>
    <submittedName>
        <fullName evidence="1">Zf-HC2 domain-containing protein</fullName>
    </submittedName>
</protein>
<evidence type="ECO:0000313" key="1">
    <source>
        <dbReference type="EMBL" id="ROU06984.1"/>
    </source>
</evidence>
<reference evidence="1 2" key="1">
    <citation type="submission" date="2018-10" db="EMBL/GenBank/DDBJ databases">
        <title>The genome of Lysobacter enzymogenes OH11.</title>
        <authorList>
            <person name="Liu F."/>
            <person name="Zhao Y."/>
            <person name="Qian G."/>
            <person name="Chen Y."/>
            <person name="Xu H."/>
        </authorList>
    </citation>
    <scope>NUCLEOTIDE SEQUENCE [LARGE SCALE GENOMIC DNA]</scope>
    <source>
        <strain evidence="1 2">OH11</strain>
    </source>
</reference>
<accession>A0A3N2RHY1</accession>
<organism evidence="1 2">
    <name type="scientific">Lysobacter enzymogenes</name>
    <dbReference type="NCBI Taxonomy" id="69"/>
    <lineage>
        <taxon>Bacteria</taxon>
        <taxon>Pseudomonadati</taxon>
        <taxon>Pseudomonadota</taxon>
        <taxon>Gammaproteobacteria</taxon>
        <taxon>Lysobacterales</taxon>
        <taxon>Lysobacteraceae</taxon>
        <taxon>Lysobacter</taxon>
    </lineage>
</organism>
<dbReference type="RefSeq" id="WP_123647404.1">
    <property type="nucleotide sequence ID" value="NZ_RCTY01000024.1"/>
</dbReference>
<dbReference type="InterPro" id="IPR041916">
    <property type="entry name" value="Anti_sigma_zinc_sf"/>
</dbReference>
<name>A0A3N2RHY1_LYSEN</name>
<comment type="caution">
    <text evidence="1">The sequence shown here is derived from an EMBL/GenBank/DDBJ whole genome shotgun (WGS) entry which is preliminary data.</text>
</comment>